<dbReference type="SUPFAM" id="SSF54523">
    <property type="entry name" value="Pili subunits"/>
    <property type="match status" value="1"/>
</dbReference>
<dbReference type="PROSITE" id="PS00409">
    <property type="entry name" value="PROKAR_NTER_METHYL"/>
    <property type="match status" value="1"/>
</dbReference>
<gene>
    <name evidence="2" type="ORF">METZ01_LOCUS118454</name>
</gene>
<evidence type="ECO:0008006" key="3">
    <source>
        <dbReference type="Google" id="ProtNLM"/>
    </source>
</evidence>
<organism evidence="2">
    <name type="scientific">marine metagenome</name>
    <dbReference type="NCBI Taxonomy" id="408172"/>
    <lineage>
        <taxon>unclassified sequences</taxon>
        <taxon>metagenomes</taxon>
        <taxon>ecological metagenomes</taxon>
    </lineage>
</organism>
<name>A0A381XLX5_9ZZZZ</name>
<keyword evidence="1" id="KW-1133">Transmembrane helix</keyword>
<feature type="transmembrane region" description="Helical" evidence="1">
    <location>
        <begin position="29"/>
        <end position="50"/>
    </location>
</feature>
<accession>A0A381XLX5</accession>
<dbReference type="PANTHER" id="PTHR30093">
    <property type="entry name" value="GENERAL SECRETION PATHWAY PROTEIN G"/>
    <property type="match status" value="1"/>
</dbReference>
<dbReference type="InterPro" id="IPR045584">
    <property type="entry name" value="Pilin-like"/>
</dbReference>
<dbReference type="PANTHER" id="PTHR30093:SF2">
    <property type="entry name" value="TYPE II SECRETION SYSTEM PROTEIN H"/>
    <property type="match status" value="1"/>
</dbReference>
<dbReference type="NCBIfam" id="TIGR02532">
    <property type="entry name" value="IV_pilin_GFxxxE"/>
    <property type="match status" value="1"/>
</dbReference>
<keyword evidence="1" id="KW-0812">Transmembrane</keyword>
<dbReference type="Pfam" id="PF07963">
    <property type="entry name" value="N_methyl"/>
    <property type="match status" value="1"/>
</dbReference>
<sequence>MRLYFVPGSFNLPGASSVKRNLFAFKTRGFTLIELLVVIGIIAILAGLLLPALSRAKAKGQTARCLSNMRNWSMATAMYLDDYDDLLPLFGDLSTDYTKAFWHAKLAPYVAMQTDDGKFFTQRRVYYSELRKCPGGNVGLVPFSRSKKSSSAWNCWIGANFGAYGDPLSGPFYYGNRTPPLNVSRIRNPSAAMMFMDTVTHYVYSPVDQAYRFTVDFNRDGKVDTMPQYPETPFNFGRPTVHSNGSNNTLLDGHVERVSFQALWAIDGRKHVVHSFWYMED</sequence>
<dbReference type="Gene3D" id="3.30.700.10">
    <property type="entry name" value="Glycoprotein, Type 4 Pilin"/>
    <property type="match status" value="1"/>
</dbReference>
<dbReference type="EMBL" id="UINC01015606">
    <property type="protein sequence ID" value="SVA65600.1"/>
    <property type="molecule type" value="Genomic_DNA"/>
</dbReference>
<dbReference type="InterPro" id="IPR012902">
    <property type="entry name" value="N_methyl_site"/>
</dbReference>
<keyword evidence="1" id="KW-0472">Membrane</keyword>
<evidence type="ECO:0000256" key="1">
    <source>
        <dbReference type="SAM" id="Phobius"/>
    </source>
</evidence>
<protein>
    <recommendedName>
        <fullName evidence="3">Type II secretion system protein GspG C-terminal domain-containing protein</fullName>
    </recommendedName>
</protein>
<proteinExistence type="predicted"/>
<reference evidence="2" key="1">
    <citation type="submission" date="2018-05" db="EMBL/GenBank/DDBJ databases">
        <authorList>
            <person name="Lanie J.A."/>
            <person name="Ng W.-L."/>
            <person name="Kazmierczak K.M."/>
            <person name="Andrzejewski T.M."/>
            <person name="Davidsen T.M."/>
            <person name="Wayne K.J."/>
            <person name="Tettelin H."/>
            <person name="Glass J.I."/>
            <person name="Rusch D."/>
            <person name="Podicherti R."/>
            <person name="Tsui H.-C.T."/>
            <person name="Winkler M.E."/>
        </authorList>
    </citation>
    <scope>NUCLEOTIDE SEQUENCE</scope>
</reference>
<evidence type="ECO:0000313" key="2">
    <source>
        <dbReference type="EMBL" id="SVA65600.1"/>
    </source>
</evidence>
<dbReference type="AlphaFoldDB" id="A0A381XLX5"/>